<evidence type="ECO:0000256" key="1">
    <source>
        <dbReference type="SAM" id="Phobius"/>
    </source>
</evidence>
<evidence type="ECO:0000313" key="3">
    <source>
        <dbReference type="Proteomes" id="UP001307849"/>
    </source>
</evidence>
<comment type="caution">
    <text evidence="2">The sequence shown here is derived from an EMBL/GenBank/DDBJ whole genome shotgun (WGS) entry which is preliminary data.</text>
</comment>
<evidence type="ECO:0000313" key="2">
    <source>
        <dbReference type="EMBL" id="KAK6498009.1"/>
    </source>
</evidence>
<feature type="transmembrane region" description="Helical" evidence="1">
    <location>
        <begin position="255"/>
        <end position="274"/>
    </location>
</feature>
<protein>
    <submittedName>
        <fullName evidence="2">Uncharacterized protein</fullName>
    </submittedName>
</protein>
<organism evidence="2 3">
    <name type="scientific">Arthrobotrys conoides</name>
    <dbReference type="NCBI Taxonomy" id="74498"/>
    <lineage>
        <taxon>Eukaryota</taxon>
        <taxon>Fungi</taxon>
        <taxon>Dikarya</taxon>
        <taxon>Ascomycota</taxon>
        <taxon>Pezizomycotina</taxon>
        <taxon>Orbiliomycetes</taxon>
        <taxon>Orbiliales</taxon>
        <taxon>Orbiliaceae</taxon>
        <taxon>Arthrobotrys</taxon>
    </lineage>
</organism>
<reference evidence="2 3" key="1">
    <citation type="submission" date="2019-10" db="EMBL/GenBank/DDBJ databases">
        <authorList>
            <person name="Palmer J.M."/>
        </authorList>
    </citation>
    <scope>NUCLEOTIDE SEQUENCE [LARGE SCALE GENOMIC DNA]</scope>
    <source>
        <strain evidence="2 3">TWF506</strain>
    </source>
</reference>
<accession>A0AAN8RIF3</accession>
<dbReference type="Proteomes" id="UP001307849">
    <property type="component" value="Unassembled WGS sequence"/>
</dbReference>
<dbReference type="EMBL" id="JAVHJM010000014">
    <property type="protein sequence ID" value="KAK6498009.1"/>
    <property type="molecule type" value="Genomic_DNA"/>
</dbReference>
<feature type="transmembrane region" description="Helical" evidence="1">
    <location>
        <begin position="29"/>
        <end position="48"/>
    </location>
</feature>
<proteinExistence type="predicted"/>
<sequence length="297" mass="33784">MFAKARVLNSCSESYREWKNGVSGRTTNATLLSSLLYSAELLIFWCFYSGLGTRLRRPLSFVYAYPDIDSECIHISDILAIPSLAVIATALGERHQMIWERSFMEVFPEMDVQRVFADDCQKLPIETRALLKDCWNCKLRRSFDPLYTFSETQGRVIHWPYLPINRSLMDLRVKEFWLCLGLKLCSRCDFGDLEYLRCGETPLGLQGQDLSVSTQGEEDQLPTTDPTTQPIPSDAQIKGLSAQLSAWPGFYLRHLGPTGILIIVLSVAVSYLLYKLNRSENLRHSMLVHNEGLGSQE</sequence>
<keyword evidence="3" id="KW-1185">Reference proteome</keyword>
<gene>
    <name evidence="2" type="ORF">TWF506_004253</name>
</gene>
<name>A0AAN8RIF3_9PEZI</name>
<dbReference type="AlphaFoldDB" id="A0AAN8RIF3"/>
<keyword evidence="1" id="KW-1133">Transmembrane helix</keyword>
<keyword evidence="1" id="KW-0472">Membrane</keyword>
<keyword evidence="1" id="KW-0812">Transmembrane</keyword>